<feature type="compositionally biased region" description="Basic and acidic residues" evidence="1">
    <location>
        <begin position="28"/>
        <end position="47"/>
    </location>
</feature>
<proteinExistence type="predicted"/>
<dbReference type="OrthoDB" id="3395286at2"/>
<sequence>MVDEPSGDRSAENPGGRRRAPRRHWSRPRHESRVDRLIREATERGEFDNLPGSGKPLNLNGLDDPDWWAKQKIADENLDSSALMPPVVQLRRERDGFPGSLLDVADESAVRAVLQDFNRRVKLDRLAPRLGPSASLVAQTVDVDDLVRRWRELRRR</sequence>
<feature type="compositionally biased region" description="Basic residues" evidence="1">
    <location>
        <begin position="16"/>
        <end position="27"/>
    </location>
</feature>
<evidence type="ECO:0000313" key="4">
    <source>
        <dbReference type="Proteomes" id="UP000186218"/>
    </source>
</evidence>
<organism evidence="3 4">
    <name type="scientific">Williamsia sterculiae</name>
    <dbReference type="NCBI Taxonomy" id="1344003"/>
    <lineage>
        <taxon>Bacteria</taxon>
        <taxon>Bacillati</taxon>
        <taxon>Actinomycetota</taxon>
        <taxon>Actinomycetes</taxon>
        <taxon>Mycobacteriales</taxon>
        <taxon>Nocardiaceae</taxon>
        <taxon>Williamsia</taxon>
    </lineage>
</organism>
<dbReference type="Proteomes" id="UP000186218">
    <property type="component" value="Unassembled WGS sequence"/>
</dbReference>
<dbReference type="STRING" id="1344003.SAMN05445060_1386"/>
<feature type="compositionally biased region" description="Basic and acidic residues" evidence="1">
    <location>
        <begin position="1"/>
        <end position="11"/>
    </location>
</feature>
<reference evidence="3 4" key="1">
    <citation type="submission" date="2017-01" db="EMBL/GenBank/DDBJ databases">
        <authorList>
            <person name="Mah S.A."/>
            <person name="Swanson W.J."/>
            <person name="Moy G.W."/>
            <person name="Vacquier V.D."/>
        </authorList>
    </citation>
    <scope>NUCLEOTIDE SEQUENCE [LARGE SCALE GENOMIC DNA]</scope>
    <source>
        <strain evidence="3 4">CPCC 203464</strain>
    </source>
</reference>
<dbReference type="Pfam" id="PF09350">
    <property type="entry name" value="DJC28_CD"/>
    <property type="match status" value="1"/>
</dbReference>
<dbReference type="RefSeq" id="WP_076477832.1">
    <property type="nucleotide sequence ID" value="NZ_FTNT01000003.1"/>
</dbReference>
<protein>
    <recommendedName>
        <fullName evidence="2">DnaJ homologue subfamily C member 28 conserved domain-containing protein</fullName>
    </recommendedName>
</protein>
<evidence type="ECO:0000313" key="3">
    <source>
        <dbReference type="EMBL" id="SIR88359.1"/>
    </source>
</evidence>
<keyword evidence="4" id="KW-1185">Reference proteome</keyword>
<gene>
    <name evidence="3" type="ORF">SAMN05445060_1386</name>
</gene>
<name>A0A1N7EK09_9NOCA</name>
<feature type="domain" description="DnaJ homologue subfamily C member 28 conserved" evidence="2">
    <location>
        <begin position="34"/>
        <end position="94"/>
    </location>
</feature>
<feature type="region of interest" description="Disordered" evidence="1">
    <location>
        <begin position="1"/>
        <end position="59"/>
    </location>
</feature>
<dbReference type="InterPro" id="IPR018961">
    <property type="entry name" value="DnaJ_homolog_subfam-C_membr-28"/>
</dbReference>
<dbReference type="EMBL" id="FTNT01000003">
    <property type="protein sequence ID" value="SIR88359.1"/>
    <property type="molecule type" value="Genomic_DNA"/>
</dbReference>
<accession>A0A1N7EK09</accession>
<dbReference type="AlphaFoldDB" id="A0A1N7EK09"/>
<evidence type="ECO:0000259" key="2">
    <source>
        <dbReference type="Pfam" id="PF09350"/>
    </source>
</evidence>
<evidence type="ECO:0000256" key="1">
    <source>
        <dbReference type="SAM" id="MobiDB-lite"/>
    </source>
</evidence>